<comment type="caution">
    <text evidence="2">The sequence shown here is derived from an EMBL/GenBank/DDBJ whole genome shotgun (WGS) entry which is preliminary data.</text>
</comment>
<name>A0A9P4Q432_9PEZI</name>
<sequence length="169" mass="19230">MALHRGIQSAIFYYVSCAPCADVKYRKQRKKEAQWDRENREALELEQPNLYRHPSPSSTNPYWHAEIIEGPTGTRKKRVNMSESQTRLKAVSTLSNEELWGLDAPDHTSPNNHSTSAITRPSTARTATSQRSYQSQKHPALNDLHPATTRKINAREEVAWMLQPPPVAN</sequence>
<evidence type="ECO:0000313" key="2">
    <source>
        <dbReference type="EMBL" id="KAF2717754.1"/>
    </source>
</evidence>
<dbReference type="OrthoDB" id="506431at2759"/>
<reference evidence="2" key="1">
    <citation type="journal article" date="2020" name="Stud. Mycol.">
        <title>101 Dothideomycetes genomes: a test case for predicting lifestyles and emergence of pathogens.</title>
        <authorList>
            <person name="Haridas S."/>
            <person name="Albert R."/>
            <person name="Binder M."/>
            <person name="Bloem J."/>
            <person name="Labutti K."/>
            <person name="Salamov A."/>
            <person name="Andreopoulos B."/>
            <person name="Baker S."/>
            <person name="Barry K."/>
            <person name="Bills G."/>
            <person name="Bluhm B."/>
            <person name="Cannon C."/>
            <person name="Castanera R."/>
            <person name="Culley D."/>
            <person name="Daum C."/>
            <person name="Ezra D."/>
            <person name="Gonzalez J."/>
            <person name="Henrissat B."/>
            <person name="Kuo A."/>
            <person name="Liang C."/>
            <person name="Lipzen A."/>
            <person name="Lutzoni F."/>
            <person name="Magnuson J."/>
            <person name="Mondo S."/>
            <person name="Nolan M."/>
            <person name="Ohm R."/>
            <person name="Pangilinan J."/>
            <person name="Park H.-J."/>
            <person name="Ramirez L."/>
            <person name="Alfaro M."/>
            <person name="Sun H."/>
            <person name="Tritt A."/>
            <person name="Yoshinaga Y."/>
            <person name="Zwiers L.-H."/>
            <person name="Turgeon B."/>
            <person name="Goodwin S."/>
            <person name="Spatafora J."/>
            <person name="Crous P."/>
            <person name="Grigoriev I."/>
        </authorList>
    </citation>
    <scope>NUCLEOTIDE SEQUENCE</scope>
    <source>
        <strain evidence="2">CBS 116435</strain>
    </source>
</reference>
<accession>A0A9P4Q432</accession>
<feature type="region of interest" description="Disordered" evidence="1">
    <location>
        <begin position="101"/>
        <end position="146"/>
    </location>
</feature>
<feature type="compositionally biased region" description="Polar residues" evidence="1">
    <location>
        <begin position="108"/>
        <end position="137"/>
    </location>
</feature>
<keyword evidence="3" id="KW-1185">Reference proteome</keyword>
<proteinExistence type="predicted"/>
<feature type="non-terminal residue" evidence="2">
    <location>
        <position position="169"/>
    </location>
</feature>
<evidence type="ECO:0000313" key="3">
    <source>
        <dbReference type="Proteomes" id="UP000799441"/>
    </source>
</evidence>
<dbReference type="EMBL" id="MU003837">
    <property type="protein sequence ID" value="KAF2717754.1"/>
    <property type="molecule type" value="Genomic_DNA"/>
</dbReference>
<evidence type="ECO:0000256" key="1">
    <source>
        <dbReference type="SAM" id="MobiDB-lite"/>
    </source>
</evidence>
<dbReference type="AlphaFoldDB" id="A0A9P4Q432"/>
<organism evidence="2 3">
    <name type="scientific">Polychaeton citri CBS 116435</name>
    <dbReference type="NCBI Taxonomy" id="1314669"/>
    <lineage>
        <taxon>Eukaryota</taxon>
        <taxon>Fungi</taxon>
        <taxon>Dikarya</taxon>
        <taxon>Ascomycota</taxon>
        <taxon>Pezizomycotina</taxon>
        <taxon>Dothideomycetes</taxon>
        <taxon>Dothideomycetidae</taxon>
        <taxon>Capnodiales</taxon>
        <taxon>Capnodiaceae</taxon>
        <taxon>Polychaeton</taxon>
    </lineage>
</organism>
<protein>
    <submittedName>
        <fullName evidence="2">Uncharacterized protein</fullName>
    </submittedName>
</protein>
<dbReference type="Proteomes" id="UP000799441">
    <property type="component" value="Unassembled WGS sequence"/>
</dbReference>
<gene>
    <name evidence="2" type="ORF">K431DRAFT_189726</name>
</gene>